<proteinExistence type="predicted"/>
<keyword evidence="2" id="KW-0732">Signal</keyword>
<comment type="caution">
    <text evidence="3">The sequence shown here is derived from an EMBL/GenBank/DDBJ whole genome shotgun (WGS) entry which is preliminary data.</text>
</comment>
<feature type="chain" id="PRO_5041992187" evidence="2">
    <location>
        <begin position="18"/>
        <end position="165"/>
    </location>
</feature>
<protein>
    <submittedName>
        <fullName evidence="3">Uncharacterized protein</fullName>
    </submittedName>
</protein>
<name>A0AAD3CIL8_9STRA</name>
<keyword evidence="4" id="KW-1185">Reference proteome</keyword>
<accession>A0AAD3CIL8</accession>
<sequence>MRFYLPTLFSTLALASAKNLRLNRGRGPKKLDETCTALIAEVNSGGSEESFLVCEISNGKTYKVKSANGDFIKNNFEKGSFKSGETDLIFDTDAMIDEDNATIESKTPPGLKKKDSASNGPKRKLAVTMDNNKTVLAVKVVASGSASTYSEARLSDSIFGNAGDL</sequence>
<dbReference type="Proteomes" id="UP001054902">
    <property type="component" value="Unassembled WGS sequence"/>
</dbReference>
<organism evidence="3 4">
    <name type="scientific">Chaetoceros tenuissimus</name>
    <dbReference type="NCBI Taxonomy" id="426638"/>
    <lineage>
        <taxon>Eukaryota</taxon>
        <taxon>Sar</taxon>
        <taxon>Stramenopiles</taxon>
        <taxon>Ochrophyta</taxon>
        <taxon>Bacillariophyta</taxon>
        <taxon>Coscinodiscophyceae</taxon>
        <taxon>Chaetocerotophycidae</taxon>
        <taxon>Chaetocerotales</taxon>
        <taxon>Chaetocerotaceae</taxon>
        <taxon>Chaetoceros</taxon>
    </lineage>
</organism>
<dbReference type="EMBL" id="BLLK01000022">
    <property type="protein sequence ID" value="GFH46556.1"/>
    <property type="molecule type" value="Genomic_DNA"/>
</dbReference>
<feature type="signal peptide" evidence="2">
    <location>
        <begin position="1"/>
        <end position="17"/>
    </location>
</feature>
<reference evidence="3 4" key="1">
    <citation type="journal article" date="2021" name="Sci. Rep.">
        <title>The genome of the diatom Chaetoceros tenuissimus carries an ancient integrated fragment of an extant virus.</title>
        <authorList>
            <person name="Hongo Y."/>
            <person name="Kimura K."/>
            <person name="Takaki Y."/>
            <person name="Yoshida Y."/>
            <person name="Baba S."/>
            <person name="Kobayashi G."/>
            <person name="Nagasaki K."/>
            <person name="Hano T."/>
            <person name="Tomaru Y."/>
        </authorList>
    </citation>
    <scope>NUCLEOTIDE SEQUENCE [LARGE SCALE GENOMIC DNA]</scope>
    <source>
        <strain evidence="3 4">NIES-3715</strain>
    </source>
</reference>
<evidence type="ECO:0000313" key="4">
    <source>
        <dbReference type="Proteomes" id="UP001054902"/>
    </source>
</evidence>
<evidence type="ECO:0000313" key="3">
    <source>
        <dbReference type="EMBL" id="GFH46556.1"/>
    </source>
</evidence>
<evidence type="ECO:0000256" key="2">
    <source>
        <dbReference type="SAM" id="SignalP"/>
    </source>
</evidence>
<dbReference type="AlphaFoldDB" id="A0AAD3CIL8"/>
<gene>
    <name evidence="3" type="ORF">CTEN210_03030</name>
</gene>
<evidence type="ECO:0000256" key="1">
    <source>
        <dbReference type="SAM" id="MobiDB-lite"/>
    </source>
</evidence>
<feature type="region of interest" description="Disordered" evidence="1">
    <location>
        <begin position="102"/>
        <end position="124"/>
    </location>
</feature>